<feature type="transmembrane region" description="Helical" evidence="10">
    <location>
        <begin position="610"/>
        <end position="631"/>
    </location>
</feature>
<evidence type="ECO:0000256" key="6">
    <source>
        <dbReference type="ARBA" id="ARBA00022989"/>
    </source>
</evidence>
<feature type="transmembrane region" description="Helical" evidence="10">
    <location>
        <begin position="841"/>
        <end position="861"/>
    </location>
</feature>
<evidence type="ECO:0000256" key="10">
    <source>
        <dbReference type="SAM" id="Phobius"/>
    </source>
</evidence>
<feature type="transmembrane region" description="Helical" evidence="10">
    <location>
        <begin position="643"/>
        <end position="663"/>
    </location>
</feature>
<keyword evidence="2" id="KW-0813">Transport</keyword>
<dbReference type="PANTHER" id="PTHR31503:SF10">
    <property type="entry name" value="VNX1 PROTEIN"/>
    <property type="match status" value="1"/>
</dbReference>
<dbReference type="InterPro" id="IPR005185">
    <property type="entry name" value="YccF"/>
</dbReference>
<keyword evidence="5 10" id="KW-0812">Transmembrane</keyword>
<comment type="caution">
    <text evidence="13">The sequence shown here is derived from an EMBL/GenBank/DDBJ whole genome shotgun (WGS) entry which is preliminary data.</text>
</comment>
<protein>
    <submittedName>
        <fullName evidence="13">Uncharacterized protein</fullName>
    </submittedName>
</protein>
<evidence type="ECO:0000313" key="13">
    <source>
        <dbReference type="EMBL" id="KAK3795149.1"/>
    </source>
</evidence>
<gene>
    <name evidence="13" type="ORF">RRG08_028348</name>
</gene>
<evidence type="ECO:0000259" key="11">
    <source>
        <dbReference type="Pfam" id="PF01699"/>
    </source>
</evidence>
<evidence type="ECO:0000256" key="7">
    <source>
        <dbReference type="ARBA" id="ARBA00023065"/>
    </source>
</evidence>
<evidence type="ECO:0000259" key="12">
    <source>
        <dbReference type="Pfam" id="PF03733"/>
    </source>
</evidence>
<feature type="transmembrane region" description="Helical" evidence="10">
    <location>
        <begin position="508"/>
        <end position="528"/>
    </location>
</feature>
<feature type="region of interest" description="Disordered" evidence="9">
    <location>
        <begin position="111"/>
        <end position="181"/>
    </location>
</feature>
<dbReference type="Pfam" id="PF03733">
    <property type="entry name" value="YccF"/>
    <property type="match status" value="1"/>
</dbReference>
<evidence type="ECO:0000313" key="14">
    <source>
        <dbReference type="Proteomes" id="UP001283361"/>
    </source>
</evidence>
<feature type="transmembrane region" description="Helical" evidence="10">
    <location>
        <begin position="272"/>
        <end position="295"/>
    </location>
</feature>
<dbReference type="PANTHER" id="PTHR31503">
    <property type="entry name" value="VACUOLAR CALCIUM ION TRANSPORTER"/>
    <property type="match status" value="1"/>
</dbReference>
<keyword evidence="6 10" id="KW-1133">Transmembrane helix</keyword>
<feature type="transmembrane region" description="Helical" evidence="10">
    <location>
        <begin position="805"/>
        <end position="829"/>
    </location>
</feature>
<feature type="transmembrane region" description="Helical" evidence="10">
    <location>
        <begin position="773"/>
        <end position="793"/>
    </location>
</feature>
<comment type="subcellular location">
    <subcellularLocation>
        <location evidence="1">Endomembrane system</location>
        <topology evidence="1">Multi-pass membrane protein</topology>
    </subcellularLocation>
</comment>
<proteinExistence type="predicted"/>
<feature type="compositionally biased region" description="Polar residues" evidence="9">
    <location>
        <begin position="122"/>
        <end position="131"/>
    </location>
</feature>
<feature type="transmembrane region" description="Helical" evidence="10">
    <location>
        <begin position="896"/>
        <end position="915"/>
    </location>
</feature>
<keyword evidence="8 10" id="KW-0472">Membrane</keyword>
<evidence type="ECO:0000256" key="3">
    <source>
        <dbReference type="ARBA" id="ARBA00022449"/>
    </source>
</evidence>
<evidence type="ECO:0000256" key="9">
    <source>
        <dbReference type="SAM" id="MobiDB-lite"/>
    </source>
</evidence>
<dbReference type="GO" id="GO:0015369">
    <property type="term" value="F:calcium:proton antiporter activity"/>
    <property type="evidence" value="ECO:0007669"/>
    <property type="project" value="TreeGrafter"/>
</dbReference>
<evidence type="ECO:0000256" key="4">
    <source>
        <dbReference type="ARBA" id="ARBA00022568"/>
    </source>
</evidence>
<reference evidence="13" key="1">
    <citation type="journal article" date="2023" name="G3 (Bethesda)">
        <title>A reference genome for the long-term kleptoplast-retaining sea slug Elysia crispata morphotype clarki.</title>
        <authorList>
            <person name="Eastman K.E."/>
            <person name="Pendleton A.L."/>
            <person name="Shaikh M.A."/>
            <person name="Suttiyut T."/>
            <person name="Ogas R."/>
            <person name="Tomko P."/>
            <person name="Gavelis G."/>
            <person name="Widhalm J.R."/>
            <person name="Wisecaver J.H."/>
        </authorList>
    </citation>
    <scope>NUCLEOTIDE SEQUENCE</scope>
    <source>
        <strain evidence="13">ECLA1</strain>
    </source>
</reference>
<feature type="region of interest" description="Disordered" evidence="9">
    <location>
        <begin position="1"/>
        <end position="93"/>
    </location>
</feature>
<feature type="domain" description="Sodium/calcium exchanger membrane region" evidence="11">
    <location>
        <begin position="773"/>
        <end position="913"/>
    </location>
</feature>
<feature type="transmembrane region" description="Helical" evidence="10">
    <location>
        <begin position="714"/>
        <end position="735"/>
    </location>
</feature>
<feature type="domain" description="Inner membrane component" evidence="12">
    <location>
        <begin position="271"/>
        <end position="319"/>
    </location>
</feature>
<keyword evidence="3" id="KW-0050">Antiport</keyword>
<feature type="compositionally biased region" description="Basic and acidic residues" evidence="9">
    <location>
        <begin position="68"/>
        <end position="93"/>
    </location>
</feature>
<organism evidence="13 14">
    <name type="scientific">Elysia crispata</name>
    <name type="common">lettuce slug</name>
    <dbReference type="NCBI Taxonomy" id="231223"/>
    <lineage>
        <taxon>Eukaryota</taxon>
        <taxon>Metazoa</taxon>
        <taxon>Spiralia</taxon>
        <taxon>Lophotrochozoa</taxon>
        <taxon>Mollusca</taxon>
        <taxon>Gastropoda</taxon>
        <taxon>Heterobranchia</taxon>
        <taxon>Euthyneura</taxon>
        <taxon>Panpulmonata</taxon>
        <taxon>Sacoglossa</taxon>
        <taxon>Placobranchoidea</taxon>
        <taxon>Plakobranchidae</taxon>
        <taxon>Elysia</taxon>
    </lineage>
</organism>
<feature type="compositionally biased region" description="Polar residues" evidence="9">
    <location>
        <begin position="48"/>
        <end position="67"/>
    </location>
</feature>
<keyword evidence="4" id="KW-0109">Calcium transport</keyword>
<name>A0AAE1E5H6_9GAST</name>
<dbReference type="AlphaFoldDB" id="A0AAE1E5H6"/>
<keyword evidence="7" id="KW-0406">Ion transport</keyword>
<feature type="transmembrane region" description="Helical" evidence="10">
    <location>
        <begin position="420"/>
        <end position="445"/>
    </location>
</feature>
<evidence type="ECO:0000256" key="2">
    <source>
        <dbReference type="ARBA" id="ARBA00022448"/>
    </source>
</evidence>
<evidence type="ECO:0000256" key="8">
    <source>
        <dbReference type="ARBA" id="ARBA00023136"/>
    </source>
</evidence>
<feature type="domain" description="Sodium/calcium exchanger membrane region" evidence="11">
    <location>
        <begin position="542"/>
        <end position="659"/>
    </location>
</feature>
<dbReference type="InterPro" id="IPR004713">
    <property type="entry name" value="CaH_exchang"/>
</dbReference>
<dbReference type="Proteomes" id="UP001283361">
    <property type="component" value="Unassembled WGS sequence"/>
</dbReference>
<keyword evidence="4" id="KW-0106">Calcium</keyword>
<dbReference type="EMBL" id="JAWDGP010001078">
    <property type="protein sequence ID" value="KAK3795149.1"/>
    <property type="molecule type" value="Genomic_DNA"/>
</dbReference>
<evidence type="ECO:0000256" key="1">
    <source>
        <dbReference type="ARBA" id="ARBA00004127"/>
    </source>
</evidence>
<evidence type="ECO:0000256" key="5">
    <source>
        <dbReference type="ARBA" id="ARBA00022692"/>
    </source>
</evidence>
<dbReference type="InterPro" id="IPR004837">
    <property type="entry name" value="NaCa_Exmemb"/>
</dbReference>
<dbReference type="Pfam" id="PF01699">
    <property type="entry name" value="Na_Ca_ex"/>
    <property type="match status" value="2"/>
</dbReference>
<keyword evidence="14" id="KW-1185">Reference proteome</keyword>
<accession>A0AAE1E5H6</accession>
<feature type="transmembrane region" description="Helical" evidence="10">
    <location>
        <begin position="873"/>
        <end position="889"/>
    </location>
</feature>
<dbReference type="GO" id="GO:0012505">
    <property type="term" value="C:endomembrane system"/>
    <property type="evidence" value="ECO:0007669"/>
    <property type="project" value="UniProtKB-SubCell"/>
</dbReference>
<dbReference type="GO" id="GO:0005774">
    <property type="term" value="C:vacuolar membrane"/>
    <property type="evidence" value="ECO:0007669"/>
    <property type="project" value="UniProtKB-ARBA"/>
</dbReference>
<feature type="compositionally biased region" description="Basic and acidic residues" evidence="9">
    <location>
        <begin position="21"/>
        <end position="47"/>
    </location>
</feature>
<dbReference type="InterPro" id="IPR044880">
    <property type="entry name" value="NCX_ion-bd_dom_sf"/>
</dbReference>
<feature type="transmembrane region" description="Helical" evidence="10">
    <location>
        <begin position="568"/>
        <end position="590"/>
    </location>
</feature>
<feature type="transmembrane region" description="Helical" evidence="10">
    <location>
        <begin position="534"/>
        <end position="556"/>
    </location>
</feature>
<sequence length="926" mass="102825">MSHSSFNTPSKKRQILQWFKGTKDRGPSTAEKKLLVEDKTNLSKDKQTLTSGSNTMPSYGSSEQSSADFKRPKSQQEESGHSRERVAKSEEINKVNVPGLGAVMDADSQAFSINGDDGSPRIRSNSENISSPAYHRKTSDPSGIRRRWLDMSGDANDNSSLGISGEHRQHSQSGHHQHHHYPHLHITSRPTVSGAGGRLYVIEADNDSDFNIVEEAENEVEARKMINNHMFGFYMWMGQVSHRLSDSETDLYHSDSSEEGSPKVSTVRMSTILYAVLIGWWLALLYGIIGCLMYITVLARDHGRMCFRLANYFFWPFGKYVHRHHLSQPKENPRAFGLKTISRTQDTMSDNLAFSREDTTAIDQPPSLTGVVVQSAITGDSAEIKPDPETSKEPKTEVKNCNETEARPINYSRWRKPGTYLWLVLGAPVLVFAHTVIFCVTWFLIATIPIARVNWNAVTKILFSAPTDIHVSRSADDYTSGEESDSEIILYAHHSFNVHYIKYKVDGVNIVLVNLLVFVVFAILIGFIDKDHEMVPPILKCVIGMLAILPVTYYIGMAITCISAQSSFAVGAIMNATFGSIVEVILYVIMLKEGVEEKETCYVELVKSTLTGSILCCILLCPGISMIVGGLKYRRQKFNHNSANISSSLLFVAVMGVFAPTIFSKIYGNLTCEVCQTWENHNSTFSNETGFICSGCRTVTHAPFDDTTLYKSHIMPLVYVCAIILPLSYVIGLLFSMKTHSKEIFEEFEQLQKEEGAACHESSAQWSNIKSGAILLVSVVVISLCSEIIADNIAPLLNVGTVSEYFVGVMLLSIVGMLPELVNGVLFALQNNVNLGIEIGSAAAIQVCMVQLPIIVLADLIYPLGFDAVFNDIHLYAVIFAVVIINYVFMDGKSDYFQGSIVVFIYILLMAMYFFTVTPNTAVCKH</sequence>
<dbReference type="Gene3D" id="1.20.1420.30">
    <property type="entry name" value="NCX, central ion-binding region"/>
    <property type="match status" value="1"/>
</dbReference>
<dbReference type="GO" id="GO:0006874">
    <property type="term" value="P:intracellular calcium ion homeostasis"/>
    <property type="evidence" value="ECO:0007669"/>
    <property type="project" value="TreeGrafter"/>
</dbReference>